<evidence type="ECO:0000313" key="1">
    <source>
        <dbReference type="EMBL" id="SDZ77471.1"/>
    </source>
</evidence>
<dbReference type="InterPro" id="IPR036188">
    <property type="entry name" value="FAD/NAD-bd_sf"/>
</dbReference>
<name>A0A1H3VS03_9BACI</name>
<dbReference type="STRING" id="571932.SAMN05421743_101154"/>
<reference evidence="1 2" key="1">
    <citation type="submission" date="2016-10" db="EMBL/GenBank/DDBJ databases">
        <authorList>
            <person name="de Groot N.N."/>
        </authorList>
    </citation>
    <scope>NUCLEOTIDE SEQUENCE [LARGE SCALE GENOMIC DNA]</scope>
    <source>
        <strain evidence="1 2">CCM7597</strain>
    </source>
</reference>
<dbReference type="PANTHER" id="PTHR42716:SF1">
    <property type="entry name" value="SLL0471 PROTEIN"/>
    <property type="match status" value="1"/>
</dbReference>
<dbReference type="SUPFAM" id="SSF51905">
    <property type="entry name" value="FAD/NAD(P)-binding domain"/>
    <property type="match status" value="1"/>
</dbReference>
<gene>
    <name evidence="1" type="ORF">SAMN05421743_101154</name>
</gene>
<dbReference type="Gene3D" id="3.40.50.720">
    <property type="entry name" value="NAD(P)-binding Rossmann-like Domain"/>
    <property type="match status" value="1"/>
</dbReference>
<dbReference type="RefSeq" id="WP_093041188.1">
    <property type="nucleotide sequence ID" value="NZ_FNQR01000001.1"/>
</dbReference>
<dbReference type="Proteomes" id="UP000198584">
    <property type="component" value="Unassembled WGS sequence"/>
</dbReference>
<dbReference type="Pfam" id="PF12831">
    <property type="entry name" value="FAD_oxidored"/>
    <property type="match status" value="1"/>
</dbReference>
<organism evidence="1 2">
    <name type="scientific">Thalassobacillus cyri</name>
    <dbReference type="NCBI Taxonomy" id="571932"/>
    <lineage>
        <taxon>Bacteria</taxon>
        <taxon>Bacillati</taxon>
        <taxon>Bacillota</taxon>
        <taxon>Bacilli</taxon>
        <taxon>Bacillales</taxon>
        <taxon>Bacillaceae</taxon>
        <taxon>Thalassobacillus</taxon>
    </lineage>
</organism>
<protein>
    <submittedName>
        <fullName evidence="1">FAD dependent oxidoreductase</fullName>
    </submittedName>
</protein>
<dbReference type="EMBL" id="FNQR01000001">
    <property type="protein sequence ID" value="SDZ77471.1"/>
    <property type="molecule type" value="Genomic_DNA"/>
</dbReference>
<dbReference type="GO" id="GO:0009435">
    <property type="term" value="P:NAD+ biosynthetic process"/>
    <property type="evidence" value="ECO:0007669"/>
    <property type="project" value="InterPro"/>
</dbReference>
<proteinExistence type="predicted"/>
<keyword evidence="2" id="KW-1185">Reference proteome</keyword>
<dbReference type="AlphaFoldDB" id="A0A1H3VS03"/>
<accession>A0A1H3VS03</accession>
<dbReference type="GO" id="GO:0008734">
    <property type="term" value="F:L-aspartate oxidase activity"/>
    <property type="evidence" value="ECO:0007669"/>
    <property type="project" value="InterPro"/>
</dbReference>
<dbReference type="InterPro" id="IPR005288">
    <property type="entry name" value="NadB"/>
</dbReference>
<dbReference type="PANTHER" id="PTHR42716">
    <property type="entry name" value="L-ASPARTATE OXIDASE"/>
    <property type="match status" value="1"/>
</dbReference>
<evidence type="ECO:0000313" key="2">
    <source>
        <dbReference type="Proteomes" id="UP000198584"/>
    </source>
</evidence>
<dbReference type="OrthoDB" id="615715at2"/>
<sequence>MKADILVIGGGIGGTLAALSAARQGNTVILTEETDWIGGQLTAQAVPPDEHPWIESFGCTETYRKFRNSVRDYYREHYPMKEDAKAVGHLNPGSAWVSRIAHEPLVAKHILEDMLQPYRSNGQITILFDTRTCSVDMDKDRIKSVYVRKEEKETLKLEGEFILDATECGDLLPLAGVEYRIGAESKEMTGEPHALEVYQPDDMQSFTQVFALEYRPEENHVIEKPEMYEVWKSYQADFLDHLQLSWNIPDADTGKSKKFRMFTQGEKLGLWEYRRIIDPELFQEGFFPGEISLINWPQNDYWKGAIIDVNEREKDKHLYASKQLSLSLLYWLQTEAPREDGDSGYPGLKLRPHIVGTKDGFAKHPYIRESRRIKALETVVEQDINADVSPYEGVRSRKNSVGIGAYRMDLHPTTKSHRLFYARSYPFEIPLGALIPKRVKNLIPACKNIGCTHLTNGCMRVHPVEWNIGESAGALASFALERGLNLKEIYQNEDYTSAFQQELKKLGIQLHWPEEVGVI</sequence>